<proteinExistence type="predicted"/>
<evidence type="ECO:0000313" key="2">
    <source>
        <dbReference type="Proteomes" id="UP001732700"/>
    </source>
</evidence>
<name>A0ACD5XB80_AVESA</name>
<evidence type="ECO:0000313" key="1">
    <source>
        <dbReference type="EnsemblPlants" id="AVESA.00010b.r2.4DG0747370.1.CDS.1"/>
    </source>
</evidence>
<accession>A0ACD5XB80</accession>
<keyword evidence="2" id="KW-1185">Reference proteome</keyword>
<protein>
    <submittedName>
        <fullName evidence="1">Uncharacterized protein</fullName>
    </submittedName>
</protein>
<dbReference type="EnsemblPlants" id="AVESA.00010b.r2.4DG0747370.1">
    <property type="protein sequence ID" value="AVESA.00010b.r2.4DG0747370.1.CDS.1"/>
    <property type="gene ID" value="AVESA.00010b.r2.4DG0747370"/>
</dbReference>
<reference evidence="1" key="1">
    <citation type="submission" date="2021-05" db="EMBL/GenBank/DDBJ databases">
        <authorList>
            <person name="Scholz U."/>
            <person name="Mascher M."/>
            <person name="Fiebig A."/>
        </authorList>
    </citation>
    <scope>NUCLEOTIDE SEQUENCE [LARGE SCALE GENOMIC DNA]</scope>
</reference>
<sequence>MARCSRASLILLLLVIACAFIQSSYGSRPSPREPGALTLVVHGHPAEPRHSDGTPKLRPSTEEGATGHRGANADGTTLALVVDGGLVSSEQSNGGALVQQVLSKQPARRILEEGVAGDSAARSSCRSNDARVGCTPALRPAMH</sequence>
<organism evidence="1 2">
    <name type="scientific">Avena sativa</name>
    <name type="common">Oat</name>
    <dbReference type="NCBI Taxonomy" id="4498"/>
    <lineage>
        <taxon>Eukaryota</taxon>
        <taxon>Viridiplantae</taxon>
        <taxon>Streptophyta</taxon>
        <taxon>Embryophyta</taxon>
        <taxon>Tracheophyta</taxon>
        <taxon>Spermatophyta</taxon>
        <taxon>Magnoliopsida</taxon>
        <taxon>Liliopsida</taxon>
        <taxon>Poales</taxon>
        <taxon>Poaceae</taxon>
        <taxon>BOP clade</taxon>
        <taxon>Pooideae</taxon>
        <taxon>Poodae</taxon>
        <taxon>Poeae</taxon>
        <taxon>Poeae Chloroplast Group 1 (Aveneae type)</taxon>
        <taxon>Aveninae</taxon>
        <taxon>Avena</taxon>
    </lineage>
</organism>
<reference evidence="1" key="2">
    <citation type="submission" date="2025-09" db="UniProtKB">
        <authorList>
            <consortium name="EnsemblPlants"/>
        </authorList>
    </citation>
    <scope>IDENTIFICATION</scope>
</reference>
<dbReference type="Proteomes" id="UP001732700">
    <property type="component" value="Chromosome 4D"/>
</dbReference>